<name>A0A0F8VW56_9ZZZZ</name>
<comment type="caution">
    <text evidence="1">The sequence shown here is derived from an EMBL/GenBank/DDBJ whole genome shotgun (WGS) entry which is preliminary data.</text>
</comment>
<dbReference type="AlphaFoldDB" id="A0A0F8VW56"/>
<protein>
    <submittedName>
        <fullName evidence="1">Uncharacterized protein</fullName>
    </submittedName>
</protein>
<evidence type="ECO:0000313" key="1">
    <source>
        <dbReference type="EMBL" id="KKK48613.1"/>
    </source>
</evidence>
<dbReference type="EMBL" id="LAZR01068978">
    <property type="protein sequence ID" value="KKK48613.1"/>
    <property type="molecule type" value="Genomic_DNA"/>
</dbReference>
<proteinExistence type="predicted"/>
<organism evidence="1">
    <name type="scientific">marine sediment metagenome</name>
    <dbReference type="NCBI Taxonomy" id="412755"/>
    <lineage>
        <taxon>unclassified sequences</taxon>
        <taxon>metagenomes</taxon>
        <taxon>ecological metagenomes</taxon>
    </lineage>
</organism>
<gene>
    <name evidence="1" type="ORF">LCGC14_3143380</name>
</gene>
<accession>A0A0F8VW56</accession>
<reference evidence="1" key="1">
    <citation type="journal article" date="2015" name="Nature">
        <title>Complex archaea that bridge the gap between prokaryotes and eukaryotes.</title>
        <authorList>
            <person name="Spang A."/>
            <person name="Saw J.H."/>
            <person name="Jorgensen S.L."/>
            <person name="Zaremba-Niedzwiedzka K."/>
            <person name="Martijn J."/>
            <person name="Lind A.E."/>
            <person name="van Eijk R."/>
            <person name="Schleper C."/>
            <person name="Guy L."/>
            <person name="Ettema T.J."/>
        </authorList>
    </citation>
    <scope>NUCLEOTIDE SEQUENCE</scope>
</reference>
<sequence>TLVIGYGINNRHALAVLNTII</sequence>
<feature type="non-terminal residue" evidence="1">
    <location>
        <position position="1"/>
    </location>
</feature>